<comment type="caution">
    <text evidence="2">The sequence shown here is derived from an EMBL/GenBank/DDBJ whole genome shotgun (WGS) entry which is preliminary data.</text>
</comment>
<feature type="non-terminal residue" evidence="2">
    <location>
        <position position="118"/>
    </location>
</feature>
<evidence type="ECO:0000313" key="2">
    <source>
        <dbReference type="EMBL" id="TCO94429.1"/>
    </source>
</evidence>
<feature type="domain" description="DUF4372" evidence="1">
    <location>
        <begin position="9"/>
        <end position="80"/>
    </location>
</feature>
<dbReference type="InterPro" id="IPR025399">
    <property type="entry name" value="DUF4372"/>
</dbReference>
<dbReference type="EMBL" id="SLXB01000005">
    <property type="protein sequence ID" value="TCO94429.1"/>
    <property type="molecule type" value="Genomic_DNA"/>
</dbReference>
<dbReference type="Pfam" id="PF14294">
    <property type="entry name" value="DUF4372"/>
    <property type="match status" value="1"/>
</dbReference>
<accession>A0A4R2M945</accession>
<name>A0A4R2M945_9BACE</name>
<evidence type="ECO:0000313" key="3">
    <source>
        <dbReference type="Proteomes" id="UP000295600"/>
    </source>
</evidence>
<dbReference type="RefSeq" id="WP_131925743.1">
    <property type="nucleotide sequence ID" value="NZ_SLXB01000005.1"/>
</dbReference>
<organism evidence="2 3">
    <name type="scientific">Prevotella heparinolytica</name>
    <dbReference type="NCBI Taxonomy" id="28113"/>
    <lineage>
        <taxon>Bacteria</taxon>
        <taxon>Pseudomonadati</taxon>
        <taxon>Bacteroidota</taxon>
        <taxon>Bacteroidia</taxon>
        <taxon>Bacteroidales</taxon>
        <taxon>Bacteroidaceae</taxon>
        <taxon>Bacteroides</taxon>
    </lineage>
</organism>
<proteinExistence type="predicted"/>
<dbReference type="Proteomes" id="UP000295600">
    <property type="component" value="Unassembled WGS sequence"/>
</dbReference>
<dbReference type="AlphaFoldDB" id="A0A4R2M945"/>
<gene>
    <name evidence="2" type="ORF">EV202_105129</name>
</gene>
<protein>
    <submittedName>
        <fullName evidence="2">Uncharacterized protein DUF4372</fullName>
    </submittedName>
</protein>
<reference evidence="2 3" key="1">
    <citation type="submission" date="2019-03" db="EMBL/GenBank/DDBJ databases">
        <title>Genomic Encyclopedia of Type Strains, Phase IV (KMG-IV): sequencing the most valuable type-strain genomes for metagenomic binning, comparative biology and taxonomic classification.</title>
        <authorList>
            <person name="Goeker M."/>
        </authorList>
    </citation>
    <scope>NUCLEOTIDE SEQUENCE [LARGE SCALE GENOMIC DNA]</scope>
    <source>
        <strain evidence="2 3">DSM 23917</strain>
    </source>
</reference>
<evidence type="ECO:0000259" key="1">
    <source>
        <dbReference type="Pfam" id="PF14294"/>
    </source>
</evidence>
<sequence length="118" mass="13724">MGKSTHFFGQPVYGQLIKSLDRDKIVQMSRTQGGERYVKSFDGWHHLLTMLYAVIMRFDSLREIEASMQAEVRKLGHIGLETVPRRSTLSDANARRSETFFEMVYRDLYEQNKTTLSS</sequence>